<evidence type="ECO:0000313" key="2">
    <source>
        <dbReference type="EMBL" id="GEA87455.1"/>
    </source>
</evidence>
<sequence length="87" mass="8976">MATSHRGRGRDRVGALVVLVTLALLLGGTTRVLREPTAHAPDDPVPGILARAPGRSPVPASVGLRVGDEATVLVDERELLPADGPQA</sequence>
<dbReference type="Proteomes" id="UP000317046">
    <property type="component" value="Unassembled WGS sequence"/>
</dbReference>
<accession>A0A4Y3KW30</accession>
<protein>
    <submittedName>
        <fullName evidence="2">Uncharacterized protein</fullName>
    </submittedName>
</protein>
<dbReference type="AlphaFoldDB" id="A0A4Y3KW30"/>
<dbReference type="EMBL" id="BJLR01000015">
    <property type="protein sequence ID" value="GEA87455.1"/>
    <property type="molecule type" value="Genomic_DNA"/>
</dbReference>
<evidence type="ECO:0000256" key="1">
    <source>
        <dbReference type="SAM" id="MobiDB-lite"/>
    </source>
</evidence>
<feature type="region of interest" description="Disordered" evidence="1">
    <location>
        <begin position="35"/>
        <end position="54"/>
    </location>
</feature>
<proteinExistence type="predicted"/>
<comment type="caution">
    <text evidence="2">The sequence shown here is derived from an EMBL/GenBank/DDBJ whole genome shotgun (WGS) entry which is preliminary data.</text>
</comment>
<keyword evidence="3" id="KW-1185">Reference proteome</keyword>
<name>A0A4Y3KW30_9CELL</name>
<organism evidence="2 3">
    <name type="scientific">Cellulomonas cellasea</name>
    <dbReference type="NCBI Taxonomy" id="43670"/>
    <lineage>
        <taxon>Bacteria</taxon>
        <taxon>Bacillati</taxon>
        <taxon>Actinomycetota</taxon>
        <taxon>Actinomycetes</taxon>
        <taxon>Micrococcales</taxon>
        <taxon>Cellulomonadaceae</taxon>
        <taxon>Cellulomonas</taxon>
    </lineage>
</organism>
<reference evidence="2" key="1">
    <citation type="submission" date="2019-06" db="EMBL/GenBank/DDBJ databases">
        <title>Whole genome shotgun sequence of Cellulomonas cellasea NBRC 3753.</title>
        <authorList>
            <person name="Hosoyama A."/>
            <person name="Uohara A."/>
            <person name="Ohji S."/>
            <person name="Ichikawa N."/>
        </authorList>
    </citation>
    <scope>NUCLEOTIDE SEQUENCE [LARGE SCALE GENOMIC DNA]</scope>
    <source>
        <strain evidence="2">NBRC 3753</strain>
    </source>
</reference>
<evidence type="ECO:0000313" key="3">
    <source>
        <dbReference type="Proteomes" id="UP000317046"/>
    </source>
</evidence>
<gene>
    <name evidence="2" type="ORF">CCE01nite_14040</name>
</gene>